<sequence length="215" mass="22561">MSPVRVLVVDDQELLRRGLRMILETDPDISVVGEAENGERALALLPELAPDLVLADARMPILDGLGLVERLAVSHPSLPVLVLTTFDDARLVRQLLNAGAAGFLLKDISAEALTDAIRHVLAGGLVLDPRVARAALSPPPPPAAGPALTEGERAVAALVARGLPNAEIAARLHLAHGTVKNTVSALLRKLGEPDRTALALRWARESAARAEAASS</sequence>
<organism evidence="8 9">
    <name type="scientific">Microbacterium testaceum</name>
    <name type="common">Aureobacterium testaceum</name>
    <name type="synonym">Brevibacterium testaceum</name>
    <dbReference type="NCBI Taxonomy" id="2033"/>
    <lineage>
        <taxon>Bacteria</taxon>
        <taxon>Bacillati</taxon>
        <taxon>Actinomycetota</taxon>
        <taxon>Actinomycetes</taxon>
        <taxon>Micrococcales</taxon>
        <taxon>Microbacteriaceae</taxon>
        <taxon>Microbacterium</taxon>
    </lineage>
</organism>
<keyword evidence="1 5" id="KW-0597">Phosphoprotein</keyword>
<dbReference type="PANTHER" id="PTHR43214:SF24">
    <property type="entry name" value="TRANSCRIPTIONAL REGULATORY PROTEIN NARL-RELATED"/>
    <property type="match status" value="1"/>
</dbReference>
<feature type="domain" description="Response regulatory" evidence="7">
    <location>
        <begin position="5"/>
        <end position="121"/>
    </location>
</feature>
<proteinExistence type="predicted"/>
<dbReference type="PRINTS" id="PR00038">
    <property type="entry name" value="HTHLUXR"/>
</dbReference>
<evidence type="ECO:0000256" key="4">
    <source>
        <dbReference type="ARBA" id="ARBA00023163"/>
    </source>
</evidence>
<dbReference type="InterPro" id="IPR016032">
    <property type="entry name" value="Sig_transdc_resp-reg_C-effctor"/>
</dbReference>
<dbReference type="Pfam" id="PF00196">
    <property type="entry name" value="GerE"/>
    <property type="match status" value="1"/>
</dbReference>
<comment type="caution">
    <text evidence="8">The sequence shown here is derived from an EMBL/GenBank/DDBJ whole genome shotgun (WGS) entry which is preliminary data.</text>
</comment>
<dbReference type="InterPro" id="IPR039420">
    <property type="entry name" value="WalR-like"/>
</dbReference>
<reference evidence="8 9" key="1">
    <citation type="journal article" date="2016" name="Front. Microbiol.">
        <title>Genomic Resource of Rice Seed Associated Bacteria.</title>
        <authorList>
            <person name="Midha S."/>
            <person name="Bansal K."/>
            <person name="Sharma S."/>
            <person name="Kumar N."/>
            <person name="Patil P.P."/>
            <person name="Chaudhry V."/>
            <person name="Patil P.B."/>
        </authorList>
    </citation>
    <scope>NUCLEOTIDE SEQUENCE [LARGE SCALE GENOMIC DNA]</scope>
    <source>
        <strain evidence="8 9">NS220</strain>
    </source>
</reference>
<dbReference type="InterPro" id="IPR058245">
    <property type="entry name" value="NreC/VraR/RcsB-like_REC"/>
</dbReference>
<dbReference type="Gene3D" id="3.40.50.2300">
    <property type="match status" value="1"/>
</dbReference>
<dbReference type="CDD" id="cd06170">
    <property type="entry name" value="LuxR_C_like"/>
    <property type="match status" value="1"/>
</dbReference>
<dbReference type="SMART" id="SM00448">
    <property type="entry name" value="REC"/>
    <property type="match status" value="1"/>
</dbReference>
<dbReference type="AlphaFoldDB" id="A0A147EXQ2"/>
<dbReference type="SUPFAM" id="SSF46894">
    <property type="entry name" value="C-terminal effector domain of the bipartite response regulators"/>
    <property type="match status" value="1"/>
</dbReference>
<dbReference type="Proteomes" id="UP000075025">
    <property type="component" value="Unassembled WGS sequence"/>
</dbReference>
<dbReference type="EMBL" id="LDRT01000051">
    <property type="protein sequence ID" value="KTR94582.1"/>
    <property type="molecule type" value="Genomic_DNA"/>
</dbReference>
<evidence type="ECO:0000259" key="7">
    <source>
        <dbReference type="PROSITE" id="PS50110"/>
    </source>
</evidence>
<keyword evidence="2" id="KW-0805">Transcription regulation</keyword>
<accession>A0A147EXQ2</accession>
<dbReference type="PROSITE" id="PS50110">
    <property type="entry name" value="RESPONSE_REGULATORY"/>
    <property type="match status" value="1"/>
</dbReference>
<gene>
    <name evidence="8" type="ORF">NS220_08805</name>
</gene>
<dbReference type="CDD" id="cd17535">
    <property type="entry name" value="REC_NarL-like"/>
    <property type="match status" value="1"/>
</dbReference>
<keyword evidence="3" id="KW-0238">DNA-binding</keyword>
<dbReference type="Pfam" id="PF00072">
    <property type="entry name" value="Response_reg"/>
    <property type="match status" value="1"/>
</dbReference>
<evidence type="ECO:0000313" key="8">
    <source>
        <dbReference type="EMBL" id="KTR94582.1"/>
    </source>
</evidence>
<dbReference type="PANTHER" id="PTHR43214">
    <property type="entry name" value="TWO-COMPONENT RESPONSE REGULATOR"/>
    <property type="match status" value="1"/>
</dbReference>
<name>A0A147EXQ2_MICTE</name>
<dbReference type="GO" id="GO:0003677">
    <property type="term" value="F:DNA binding"/>
    <property type="evidence" value="ECO:0007669"/>
    <property type="project" value="UniProtKB-KW"/>
</dbReference>
<evidence type="ECO:0000256" key="2">
    <source>
        <dbReference type="ARBA" id="ARBA00023015"/>
    </source>
</evidence>
<dbReference type="PROSITE" id="PS50043">
    <property type="entry name" value="HTH_LUXR_2"/>
    <property type="match status" value="1"/>
</dbReference>
<dbReference type="InterPro" id="IPR000792">
    <property type="entry name" value="Tscrpt_reg_LuxR_C"/>
</dbReference>
<dbReference type="PATRIC" id="fig|2033.6.peg.2854"/>
<dbReference type="InterPro" id="IPR001789">
    <property type="entry name" value="Sig_transdc_resp-reg_receiver"/>
</dbReference>
<evidence type="ECO:0000256" key="5">
    <source>
        <dbReference type="PROSITE-ProRule" id="PRU00169"/>
    </source>
</evidence>
<evidence type="ECO:0000256" key="3">
    <source>
        <dbReference type="ARBA" id="ARBA00023125"/>
    </source>
</evidence>
<feature type="domain" description="HTH luxR-type" evidence="6">
    <location>
        <begin position="141"/>
        <end position="206"/>
    </location>
</feature>
<dbReference type="RefSeq" id="WP_058623693.1">
    <property type="nucleotide sequence ID" value="NZ_LDRT01000051.1"/>
</dbReference>
<evidence type="ECO:0000256" key="1">
    <source>
        <dbReference type="ARBA" id="ARBA00022553"/>
    </source>
</evidence>
<keyword evidence="4" id="KW-0804">Transcription</keyword>
<protein>
    <submittedName>
        <fullName evidence="8">Transcriptional regulator</fullName>
    </submittedName>
</protein>
<evidence type="ECO:0000259" key="6">
    <source>
        <dbReference type="PROSITE" id="PS50043"/>
    </source>
</evidence>
<dbReference type="InterPro" id="IPR011006">
    <property type="entry name" value="CheY-like_superfamily"/>
</dbReference>
<evidence type="ECO:0000313" key="9">
    <source>
        <dbReference type="Proteomes" id="UP000075025"/>
    </source>
</evidence>
<dbReference type="GO" id="GO:0000160">
    <property type="term" value="P:phosphorelay signal transduction system"/>
    <property type="evidence" value="ECO:0007669"/>
    <property type="project" value="InterPro"/>
</dbReference>
<feature type="modified residue" description="4-aspartylphosphate" evidence="5">
    <location>
        <position position="56"/>
    </location>
</feature>
<dbReference type="SMART" id="SM00421">
    <property type="entry name" value="HTH_LUXR"/>
    <property type="match status" value="1"/>
</dbReference>
<dbReference type="SUPFAM" id="SSF52172">
    <property type="entry name" value="CheY-like"/>
    <property type="match status" value="1"/>
</dbReference>
<dbReference type="OrthoDB" id="9808843at2"/>
<dbReference type="GO" id="GO:0006355">
    <property type="term" value="P:regulation of DNA-templated transcription"/>
    <property type="evidence" value="ECO:0007669"/>
    <property type="project" value="InterPro"/>
</dbReference>